<reference evidence="1 2" key="1">
    <citation type="submission" date="2018-12" db="EMBL/GenBank/DDBJ databases">
        <authorList>
            <consortium name="Pathogen Informatics"/>
        </authorList>
    </citation>
    <scope>NUCLEOTIDE SEQUENCE [LARGE SCALE GENOMIC DNA]</scope>
    <source>
        <strain evidence="1 2">NCTC10918</strain>
    </source>
</reference>
<sequence>MRGGSTHVILPGICTVYGGARPFESDAKIVCQRFNATKHKGKEAPFIPGGFIQNRYVGRTAGKYHGSGNMDRKRVPLSLLQAGWFFYKSCGIRCQNKENPPPVRAIRMGDGFFHV</sequence>
<accession>A0A3S5F7K8</accession>
<proteinExistence type="predicted"/>
<evidence type="ECO:0000313" key="2">
    <source>
        <dbReference type="Proteomes" id="UP000270988"/>
    </source>
</evidence>
<organism evidence="1 2">
    <name type="scientific">Rothia dentocariosa</name>
    <dbReference type="NCBI Taxonomy" id="2047"/>
    <lineage>
        <taxon>Bacteria</taxon>
        <taxon>Bacillati</taxon>
        <taxon>Actinomycetota</taxon>
        <taxon>Actinomycetes</taxon>
        <taxon>Micrococcales</taxon>
        <taxon>Micrococcaceae</taxon>
        <taxon>Rothia</taxon>
    </lineage>
</organism>
<evidence type="ECO:0000313" key="1">
    <source>
        <dbReference type="EMBL" id="VEJ30110.1"/>
    </source>
</evidence>
<name>A0A3S5F7K8_9MICC</name>
<dbReference type="Proteomes" id="UP000270988">
    <property type="component" value="Chromosome"/>
</dbReference>
<dbReference type="EMBL" id="LR134521">
    <property type="protein sequence ID" value="VEJ30110.1"/>
    <property type="molecule type" value="Genomic_DNA"/>
</dbReference>
<protein>
    <submittedName>
        <fullName evidence="1">Uncharacterized protein</fullName>
    </submittedName>
</protein>
<dbReference type="AlphaFoldDB" id="A0A3S5F7K8"/>
<gene>
    <name evidence="1" type="ORF">NCTC10918_01382</name>
</gene>